<evidence type="ECO:0000313" key="5">
    <source>
        <dbReference type="EMBL" id="KAH7042060.1"/>
    </source>
</evidence>
<dbReference type="InterPro" id="IPR019819">
    <property type="entry name" value="Carboxylesterase_B_CS"/>
</dbReference>
<evidence type="ECO:0000259" key="4">
    <source>
        <dbReference type="Pfam" id="PF00135"/>
    </source>
</evidence>
<evidence type="ECO:0000313" key="6">
    <source>
        <dbReference type="Proteomes" id="UP000774617"/>
    </source>
</evidence>
<feature type="domain" description="Carboxylesterase type B" evidence="4">
    <location>
        <begin position="28"/>
        <end position="554"/>
    </location>
</feature>
<dbReference type="EMBL" id="JAGTJR010000027">
    <property type="protein sequence ID" value="KAH7042060.1"/>
    <property type="molecule type" value="Genomic_DNA"/>
</dbReference>
<accession>A0ABQ8G1D0</accession>
<dbReference type="InterPro" id="IPR002018">
    <property type="entry name" value="CarbesteraseB"/>
</dbReference>
<evidence type="ECO:0000256" key="3">
    <source>
        <dbReference type="RuleBase" id="RU361235"/>
    </source>
</evidence>
<dbReference type="SUPFAM" id="SSF53474">
    <property type="entry name" value="alpha/beta-Hydrolases"/>
    <property type="match status" value="1"/>
</dbReference>
<dbReference type="PROSITE" id="PS00122">
    <property type="entry name" value="CARBOXYLESTERASE_B_1"/>
    <property type="match status" value="1"/>
</dbReference>
<feature type="chain" id="PRO_5044984733" description="Carboxylic ester hydrolase" evidence="3">
    <location>
        <begin position="21"/>
        <end position="590"/>
    </location>
</feature>
<protein>
    <recommendedName>
        <fullName evidence="3">Carboxylic ester hydrolase</fullName>
        <ecNumber evidence="3">3.1.1.-</ecNumber>
    </recommendedName>
</protein>
<organism evidence="5 6">
    <name type="scientific">Macrophomina phaseolina</name>
    <dbReference type="NCBI Taxonomy" id="35725"/>
    <lineage>
        <taxon>Eukaryota</taxon>
        <taxon>Fungi</taxon>
        <taxon>Dikarya</taxon>
        <taxon>Ascomycota</taxon>
        <taxon>Pezizomycotina</taxon>
        <taxon>Dothideomycetes</taxon>
        <taxon>Dothideomycetes incertae sedis</taxon>
        <taxon>Botryosphaeriales</taxon>
        <taxon>Botryosphaeriaceae</taxon>
        <taxon>Macrophomina</taxon>
    </lineage>
</organism>
<dbReference type="EC" id="3.1.1.-" evidence="3"/>
<keyword evidence="2 3" id="KW-0378">Hydrolase</keyword>
<reference evidence="5 6" key="1">
    <citation type="journal article" date="2021" name="Nat. Commun.">
        <title>Genetic determinants of endophytism in the Arabidopsis root mycobiome.</title>
        <authorList>
            <person name="Mesny F."/>
            <person name="Miyauchi S."/>
            <person name="Thiergart T."/>
            <person name="Pickel B."/>
            <person name="Atanasova L."/>
            <person name="Karlsson M."/>
            <person name="Huettel B."/>
            <person name="Barry K.W."/>
            <person name="Haridas S."/>
            <person name="Chen C."/>
            <person name="Bauer D."/>
            <person name="Andreopoulos W."/>
            <person name="Pangilinan J."/>
            <person name="LaButti K."/>
            <person name="Riley R."/>
            <person name="Lipzen A."/>
            <person name="Clum A."/>
            <person name="Drula E."/>
            <person name="Henrissat B."/>
            <person name="Kohler A."/>
            <person name="Grigoriev I.V."/>
            <person name="Martin F.M."/>
            <person name="Hacquard S."/>
        </authorList>
    </citation>
    <scope>NUCLEOTIDE SEQUENCE [LARGE SCALE GENOMIC DNA]</scope>
    <source>
        <strain evidence="5 6">MPI-SDFR-AT-0080</strain>
    </source>
</reference>
<dbReference type="InterPro" id="IPR019826">
    <property type="entry name" value="Carboxylesterase_B_AS"/>
</dbReference>
<keyword evidence="3" id="KW-0732">Signal</keyword>
<dbReference type="PROSITE" id="PS00941">
    <property type="entry name" value="CARBOXYLESTERASE_B_2"/>
    <property type="match status" value="1"/>
</dbReference>
<sequence>MKVSSRYLLLLTQLAGHVAALPEAGQRTPSVDIENGTIVGIHNHVYDQDLFLGIPFAQPPIGERRFDLPHPINAKWNDPLRATSYGPACKGYSLNLEGFDQRGFPLPRSEDCLTLNIVRPAVAGNSSARGAGQLLPVLVWIYGGGFQDGSSRDERYNMSTLVSTSVEMGSPILGVSLNYRVAGWGFLGGAEILEAGLANIGVHDQRLALQWLRENIAAFGGDPDRVTIQGESAGGNSVALHLRGYAGQSSDRPFRAAIMESAGPPIGHLSGPSEAMENMYREVLEATECSNAPDHVACLRSASAEALDGIFSTQNWGNPGYMADGRILFQNTSMRDGDFARVPLLIGTNQVEGTTFMRQAKVMANTTADIADFLAPRAGKASNQTISSLVQEYLNLNMTEELGPVRPDAYGAMFGHASLALADVLFDAPKRLLAETWSRYDVPVYSYRFKTIPAGISPEELGATHFQEVAFVFRNKEGWGYDINPFAVTTDDRRRSYENLSDEMARMWINFVNNLSPNAHEGKRRLELDVIERDIKIGLDYSSAQQWPRYTEGNPVNMVFDADYGSYVEKDDYRAITINIIKKPGSGFLD</sequence>
<evidence type="ECO:0000256" key="2">
    <source>
        <dbReference type="ARBA" id="ARBA00022801"/>
    </source>
</evidence>
<proteinExistence type="inferred from homology"/>
<dbReference type="PANTHER" id="PTHR43918:SF4">
    <property type="entry name" value="CARBOXYLIC ESTER HYDROLASE"/>
    <property type="match status" value="1"/>
</dbReference>
<comment type="similarity">
    <text evidence="1 3">Belongs to the type-B carboxylesterase/lipase family.</text>
</comment>
<dbReference type="PANTHER" id="PTHR43918">
    <property type="entry name" value="ACETYLCHOLINESTERASE"/>
    <property type="match status" value="1"/>
</dbReference>
<name>A0ABQ8G1D0_9PEZI</name>
<evidence type="ECO:0000256" key="1">
    <source>
        <dbReference type="ARBA" id="ARBA00005964"/>
    </source>
</evidence>
<feature type="signal peptide" evidence="3">
    <location>
        <begin position="1"/>
        <end position="20"/>
    </location>
</feature>
<gene>
    <name evidence="5" type="ORF">B0J12DRAFT_712723</name>
</gene>
<dbReference type="InterPro" id="IPR050654">
    <property type="entry name" value="AChE-related_enzymes"/>
</dbReference>
<comment type="caution">
    <text evidence="5">The sequence shown here is derived from an EMBL/GenBank/DDBJ whole genome shotgun (WGS) entry which is preliminary data.</text>
</comment>
<dbReference type="Pfam" id="PF00135">
    <property type="entry name" value="COesterase"/>
    <property type="match status" value="1"/>
</dbReference>
<keyword evidence="6" id="KW-1185">Reference proteome</keyword>
<dbReference type="Proteomes" id="UP000774617">
    <property type="component" value="Unassembled WGS sequence"/>
</dbReference>
<dbReference type="InterPro" id="IPR029058">
    <property type="entry name" value="AB_hydrolase_fold"/>
</dbReference>
<dbReference type="Gene3D" id="3.40.50.1820">
    <property type="entry name" value="alpha/beta hydrolase"/>
    <property type="match status" value="1"/>
</dbReference>